<comment type="caution">
    <text evidence="1">The sequence shown here is derived from an EMBL/GenBank/DDBJ whole genome shotgun (WGS) entry which is preliminary data.</text>
</comment>
<evidence type="ECO:0000313" key="2">
    <source>
        <dbReference type="Proteomes" id="UP000308836"/>
    </source>
</evidence>
<reference evidence="1" key="1">
    <citation type="submission" date="2019-04" db="EMBL/GenBank/DDBJ databases">
        <title>Microbes associate with the intestines of laboratory mice.</title>
        <authorList>
            <person name="Navarre W."/>
            <person name="Wong E."/>
            <person name="Huang K."/>
            <person name="Tropini C."/>
            <person name="Ng K."/>
            <person name="Yu B."/>
        </authorList>
    </citation>
    <scope>NUCLEOTIDE SEQUENCE</scope>
    <source>
        <strain evidence="1">NM09_H32</strain>
    </source>
</reference>
<proteinExistence type="predicted"/>
<accession>A0AC61R7H9</accession>
<keyword evidence="2" id="KW-1185">Reference proteome</keyword>
<evidence type="ECO:0000313" key="1">
    <source>
        <dbReference type="EMBL" id="TGY65950.1"/>
    </source>
</evidence>
<dbReference type="EMBL" id="SRYG01000011">
    <property type="protein sequence ID" value="TGY65950.1"/>
    <property type="molecule type" value="Genomic_DNA"/>
</dbReference>
<name>A0AC61R7H9_9FIRM</name>
<dbReference type="Proteomes" id="UP000308836">
    <property type="component" value="Unassembled WGS sequence"/>
</dbReference>
<sequence length="366" mass="42687">MNIRKLKFYHFRNYDKASFSFDENTIHVLQGKNAQGKTNIVEGIYFLSLLRSFRTNKLAHLVKHGEASFVIEADVESKGRIEELKVAVSDSKKQLFRFNDPVAKYSSFVGMVNAILFCPDDMTLFSDAPAARRKFIDMELIKLSKSYTATLSHYQKLLKERNQALKQPYVDRSLLDVYTRQMIQDQKIIISQRHRFLDELMEKVRTLYPFFSDGQERMEARYETFVSIEEDDLQQAMRACYEKTLERDLQYKNTQIGVHKDDFVFLLDGVPLVEAASQGQKRSVLLALKLGLAQIVYEKGGQYPILLLDDVFSELDESRRRKLIAMLPETMQIFITSAEPIPKSWFERPVKFYEIENGKIKEDLHE</sequence>
<organism evidence="1 2">
    <name type="scientific">Dubosiella muris</name>
    <dbReference type="NCBI Taxonomy" id="3038133"/>
    <lineage>
        <taxon>Bacteria</taxon>
        <taxon>Bacillati</taxon>
        <taxon>Bacillota</taxon>
        <taxon>Erysipelotrichia</taxon>
        <taxon>Erysipelotrichales</taxon>
        <taxon>Erysipelotrichaceae</taxon>
        <taxon>Dubosiella</taxon>
    </lineage>
</organism>
<gene>
    <name evidence="1" type="primary">recF</name>
    <name evidence="1" type="ORF">E5336_06425</name>
</gene>
<protein>
    <submittedName>
        <fullName evidence="1">DNA replication/repair protein RecF</fullName>
    </submittedName>
</protein>